<evidence type="ECO:0000256" key="1">
    <source>
        <dbReference type="SAM" id="SignalP"/>
    </source>
</evidence>
<reference evidence="2" key="1">
    <citation type="submission" date="2023-07" db="EMBL/GenBank/DDBJ databases">
        <title>Brevundimonas soil sp. nov., isolated from the soil of chemical plant.</title>
        <authorList>
            <person name="Wu N."/>
        </authorList>
    </citation>
    <scope>NUCLEOTIDE SEQUENCE</scope>
    <source>
        <strain evidence="2">XZ-24</strain>
    </source>
</reference>
<gene>
    <name evidence="2" type="ORF">Q0812_02410</name>
</gene>
<feature type="chain" id="PRO_5045880845" evidence="1">
    <location>
        <begin position="20"/>
        <end position="149"/>
    </location>
</feature>
<evidence type="ECO:0000313" key="3">
    <source>
        <dbReference type="Proteomes" id="UP001169063"/>
    </source>
</evidence>
<evidence type="ECO:0000313" key="2">
    <source>
        <dbReference type="EMBL" id="MDO1558284.1"/>
    </source>
</evidence>
<protein>
    <submittedName>
        <fullName evidence="2">Uncharacterized protein</fullName>
    </submittedName>
</protein>
<organism evidence="2 3">
    <name type="scientific">Peiella sedimenti</name>
    <dbReference type="NCBI Taxonomy" id="3061083"/>
    <lineage>
        <taxon>Bacteria</taxon>
        <taxon>Pseudomonadati</taxon>
        <taxon>Pseudomonadota</taxon>
        <taxon>Alphaproteobacteria</taxon>
        <taxon>Caulobacterales</taxon>
        <taxon>Caulobacteraceae</taxon>
        <taxon>Peiella</taxon>
    </lineage>
</organism>
<sequence>MRLLISSLAVLALAGSVQAQDLTYNHPTRGGSALIENSDGKAFWVMLGECAGVFGALSNERYYENDQAGADAFEADGTRQANAALAQLMQDRGISRGDAAALVRPAVERGRAFGEAQLAAAPGRPQVRAVLSSACRDVDDAYARVRTSN</sequence>
<feature type="signal peptide" evidence="1">
    <location>
        <begin position="1"/>
        <end position="19"/>
    </location>
</feature>
<name>A0ABT8SI83_9CAUL</name>
<proteinExistence type="predicted"/>
<accession>A0ABT8SI83</accession>
<keyword evidence="3" id="KW-1185">Reference proteome</keyword>
<dbReference type="Proteomes" id="UP001169063">
    <property type="component" value="Unassembled WGS sequence"/>
</dbReference>
<keyword evidence="1" id="KW-0732">Signal</keyword>
<dbReference type="RefSeq" id="WP_302108704.1">
    <property type="nucleotide sequence ID" value="NZ_JAUKTR010000001.1"/>
</dbReference>
<dbReference type="EMBL" id="JAUKTR010000001">
    <property type="protein sequence ID" value="MDO1558284.1"/>
    <property type="molecule type" value="Genomic_DNA"/>
</dbReference>
<comment type="caution">
    <text evidence="2">The sequence shown here is derived from an EMBL/GenBank/DDBJ whole genome shotgun (WGS) entry which is preliminary data.</text>
</comment>